<dbReference type="OrthoDB" id="8617494at2"/>
<dbReference type="InterPro" id="IPR007353">
    <property type="entry name" value="DUF421"/>
</dbReference>
<evidence type="ECO:0000259" key="9">
    <source>
        <dbReference type="Pfam" id="PF04239"/>
    </source>
</evidence>
<evidence type="ECO:0000313" key="11">
    <source>
        <dbReference type="Proteomes" id="UP000267418"/>
    </source>
</evidence>
<evidence type="ECO:0000256" key="3">
    <source>
        <dbReference type="ARBA" id="ARBA00022475"/>
    </source>
</evidence>
<dbReference type="Pfam" id="PF04239">
    <property type="entry name" value="DUF421"/>
    <property type="match status" value="1"/>
</dbReference>
<reference evidence="10 11" key="1">
    <citation type="submission" date="2018-12" db="EMBL/GenBank/DDBJ databases">
        <title>The genome of Variovorax gossypii DSM 100435.</title>
        <authorList>
            <person name="Gao J."/>
            <person name="Sun J."/>
        </authorList>
    </citation>
    <scope>NUCLEOTIDE SEQUENCE [LARGE SCALE GENOMIC DNA]</scope>
    <source>
        <strain evidence="10 11">DSM 100435</strain>
    </source>
</reference>
<keyword evidence="11" id="KW-1185">Reference proteome</keyword>
<evidence type="ECO:0000256" key="5">
    <source>
        <dbReference type="ARBA" id="ARBA00022989"/>
    </source>
</evidence>
<evidence type="ECO:0000256" key="4">
    <source>
        <dbReference type="ARBA" id="ARBA00022692"/>
    </source>
</evidence>
<name>A0A3S0Q8R5_9BURK</name>
<keyword evidence="4 8" id="KW-0812">Transmembrane</keyword>
<dbReference type="Proteomes" id="UP000267418">
    <property type="component" value="Unassembled WGS sequence"/>
</dbReference>
<comment type="caution">
    <text evidence="10">The sequence shown here is derived from an EMBL/GenBank/DDBJ whole genome shotgun (WGS) entry which is preliminary data.</text>
</comment>
<dbReference type="AlphaFoldDB" id="A0A3S0Q8R5"/>
<keyword evidence="3" id="KW-1003">Cell membrane</keyword>
<evidence type="ECO:0000256" key="2">
    <source>
        <dbReference type="ARBA" id="ARBA00006448"/>
    </source>
</evidence>
<proteinExistence type="inferred from homology"/>
<sequence length="180" mass="20650">MSEVAELFAREFPVWHMVVRGTLVYWFLLLVFRFVLRRDIGSMGVADLLFVVLVADASSNAMQGEYKSLDDGFVLLATLVAWNFALDWLSFHFEPVARFLEPRPEVLIRNGRLNRRALRREMITTDELRGKLREQGVADFSEVRVARLESDGTLSVFKKEKSEQASDHHQPPETSKPPAQ</sequence>
<dbReference type="EMBL" id="RXOE01000005">
    <property type="protein sequence ID" value="RTQ32961.1"/>
    <property type="molecule type" value="Genomic_DNA"/>
</dbReference>
<dbReference type="InterPro" id="IPR023090">
    <property type="entry name" value="UPF0702_alpha/beta_dom_sf"/>
</dbReference>
<protein>
    <submittedName>
        <fullName evidence="10">DUF421 domain-containing protein</fullName>
    </submittedName>
</protein>
<evidence type="ECO:0000256" key="7">
    <source>
        <dbReference type="SAM" id="MobiDB-lite"/>
    </source>
</evidence>
<evidence type="ECO:0000256" key="6">
    <source>
        <dbReference type="ARBA" id="ARBA00023136"/>
    </source>
</evidence>
<feature type="region of interest" description="Disordered" evidence="7">
    <location>
        <begin position="155"/>
        <end position="180"/>
    </location>
</feature>
<dbReference type="PANTHER" id="PTHR34582">
    <property type="entry name" value="UPF0702 TRANSMEMBRANE PROTEIN YCAP"/>
    <property type="match status" value="1"/>
</dbReference>
<feature type="transmembrane region" description="Helical" evidence="8">
    <location>
        <begin position="12"/>
        <end position="32"/>
    </location>
</feature>
<feature type="compositionally biased region" description="Basic and acidic residues" evidence="7">
    <location>
        <begin position="157"/>
        <end position="171"/>
    </location>
</feature>
<dbReference type="Gene3D" id="3.30.240.20">
    <property type="entry name" value="bsu07140 like domains"/>
    <property type="match status" value="1"/>
</dbReference>
<evidence type="ECO:0000256" key="8">
    <source>
        <dbReference type="SAM" id="Phobius"/>
    </source>
</evidence>
<comment type="subcellular location">
    <subcellularLocation>
        <location evidence="1">Cell membrane</location>
        <topology evidence="1">Multi-pass membrane protein</topology>
    </subcellularLocation>
</comment>
<organism evidence="10 11">
    <name type="scientific">Variovorax gossypii</name>
    <dbReference type="NCBI Taxonomy" id="1679495"/>
    <lineage>
        <taxon>Bacteria</taxon>
        <taxon>Pseudomonadati</taxon>
        <taxon>Pseudomonadota</taxon>
        <taxon>Betaproteobacteria</taxon>
        <taxon>Burkholderiales</taxon>
        <taxon>Comamonadaceae</taxon>
        <taxon>Variovorax</taxon>
    </lineage>
</organism>
<comment type="similarity">
    <text evidence="2">Belongs to the UPF0702 family.</text>
</comment>
<evidence type="ECO:0000313" key="10">
    <source>
        <dbReference type="EMBL" id="RTQ32961.1"/>
    </source>
</evidence>
<keyword evidence="6 8" id="KW-0472">Membrane</keyword>
<accession>A0A3S0Q8R5</accession>
<feature type="domain" description="YetF C-terminal" evidence="9">
    <location>
        <begin position="92"/>
        <end position="163"/>
    </location>
</feature>
<dbReference type="RefSeq" id="WP_126472216.1">
    <property type="nucleotide sequence ID" value="NZ_RXOE01000005.1"/>
</dbReference>
<evidence type="ECO:0000256" key="1">
    <source>
        <dbReference type="ARBA" id="ARBA00004651"/>
    </source>
</evidence>
<dbReference type="GO" id="GO:0005886">
    <property type="term" value="C:plasma membrane"/>
    <property type="evidence" value="ECO:0007669"/>
    <property type="project" value="UniProtKB-SubCell"/>
</dbReference>
<dbReference type="PANTHER" id="PTHR34582:SF6">
    <property type="entry name" value="UPF0702 TRANSMEMBRANE PROTEIN YCAP"/>
    <property type="match status" value="1"/>
</dbReference>
<keyword evidence="5 8" id="KW-1133">Transmembrane helix</keyword>
<gene>
    <name evidence="10" type="ORF">EJP69_19895</name>
</gene>